<dbReference type="GO" id="GO:0004373">
    <property type="term" value="F:alpha-1,4-glucan glucosyltransferase (UDP-glucose donor) activity"/>
    <property type="evidence" value="ECO:0007669"/>
    <property type="project" value="InterPro"/>
</dbReference>
<comment type="function">
    <text evidence="2 11">Synthesizes alpha-1,4-glucan chains using ADP-glucose.</text>
</comment>
<evidence type="ECO:0000256" key="5">
    <source>
        <dbReference type="ARBA" id="ARBA00012588"/>
    </source>
</evidence>
<dbReference type="NCBIfam" id="NF001901">
    <property type="entry name" value="PRK00654.1-5"/>
    <property type="match status" value="1"/>
</dbReference>
<keyword evidence="7 11" id="KW-0328">Glycosyltransferase</keyword>
<comment type="catalytic activity">
    <reaction evidence="1 11">
        <text>[(1-&gt;4)-alpha-D-glucosyl](n) + ADP-alpha-D-glucose = [(1-&gt;4)-alpha-D-glucosyl](n+1) + ADP + H(+)</text>
        <dbReference type="Rhea" id="RHEA:18189"/>
        <dbReference type="Rhea" id="RHEA-COMP:9584"/>
        <dbReference type="Rhea" id="RHEA-COMP:9587"/>
        <dbReference type="ChEBI" id="CHEBI:15378"/>
        <dbReference type="ChEBI" id="CHEBI:15444"/>
        <dbReference type="ChEBI" id="CHEBI:57498"/>
        <dbReference type="ChEBI" id="CHEBI:456216"/>
        <dbReference type="EC" id="2.4.1.21"/>
    </reaction>
</comment>
<evidence type="ECO:0000313" key="14">
    <source>
        <dbReference type="EMBL" id="QGH44922.2"/>
    </source>
</evidence>
<dbReference type="EC" id="2.4.1.21" evidence="5 11"/>
<feature type="binding site" evidence="11">
    <location>
        <position position="64"/>
    </location>
    <ligand>
        <name>ADP-alpha-D-glucose</name>
        <dbReference type="ChEBI" id="CHEBI:57498"/>
    </ligand>
</feature>
<evidence type="ECO:0000256" key="2">
    <source>
        <dbReference type="ARBA" id="ARBA00002764"/>
    </source>
</evidence>
<comment type="pathway">
    <text evidence="3 11">Glycan biosynthesis; glycogen biosynthesis.</text>
</comment>
<dbReference type="SUPFAM" id="SSF53756">
    <property type="entry name" value="UDP-Glycosyltransferase/glycogen phosphorylase"/>
    <property type="match status" value="1"/>
</dbReference>
<dbReference type="InterPro" id="IPR011835">
    <property type="entry name" value="GS/SS"/>
</dbReference>
<keyword evidence="9 11" id="KW-0320">Glycogen biosynthesis</keyword>
<dbReference type="NCBIfam" id="TIGR02095">
    <property type="entry name" value="glgA"/>
    <property type="match status" value="1"/>
</dbReference>
<accession>A0A5Q2UA63</accession>
<dbReference type="PANTHER" id="PTHR45825:SF8">
    <property type="entry name" value="GLYCOGEN SYNTHASE"/>
    <property type="match status" value="1"/>
</dbReference>
<dbReference type="InterPro" id="IPR013534">
    <property type="entry name" value="Starch_synth_cat_dom"/>
</dbReference>
<evidence type="ECO:0000256" key="11">
    <source>
        <dbReference type="HAMAP-Rule" id="MF_00484"/>
    </source>
</evidence>
<proteinExistence type="inferred from homology"/>
<feature type="domain" description="Starch synthase catalytic" evidence="13">
    <location>
        <begin position="51"/>
        <end position="285"/>
    </location>
</feature>
<name>A0A5Q2UA63_PSEVE</name>
<evidence type="ECO:0000256" key="7">
    <source>
        <dbReference type="ARBA" id="ARBA00022676"/>
    </source>
</evidence>
<dbReference type="Pfam" id="PF00534">
    <property type="entry name" value="Glycos_transf_1"/>
    <property type="match status" value="1"/>
</dbReference>
<evidence type="ECO:0000256" key="8">
    <source>
        <dbReference type="ARBA" id="ARBA00022679"/>
    </source>
</evidence>
<dbReference type="Pfam" id="PF08323">
    <property type="entry name" value="Glyco_transf_5"/>
    <property type="match status" value="1"/>
</dbReference>
<comment type="similarity">
    <text evidence="4 11">Belongs to the glycosyltransferase 1 family. Bacterial/plant glycogen synthase subfamily.</text>
</comment>
<evidence type="ECO:0000256" key="9">
    <source>
        <dbReference type="ARBA" id="ARBA00023056"/>
    </source>
</evidence>
<dbReference type="EMBL" id="CP039631">
    <property type="protein sequence ID" value="QGH44922.2"/>
    <property type="molecule type" value="Genomic_DNA"/>
</dbReference>
<evidence type="ECO:0000256" key="6">
    <source>
        <dbReference type="ARBA" id="ARBA00019935"/>
    </source>
</evidence>
<feature type="domain" description="Glycosyl transferase family 1" evidence="12">
    <location>
        <begin position="338"/>
        <end position="481"/>
    </location>
</feature>
<evidence type="ECO:0000259" key="13">
    <source>
        <dbReference type="Pfam" id="PF08323"/>
    </source>
</evidence>
<dbReference type="InterPro" id="IPR001296">
    <property type="entry name" value="Glyco_trans_1"/>
</dbReference>
<dbReference type="GO" id="GO:0009011">
    <property type="term" value="F:alpha-1,4-glucan glucosyltransferase (ADP-glucose donor) activity"/>
    <property type="evidence" value="ECO:0007669"/>
    <property type="project" value="UniProtKB-UniRule"/>
</dbReference>
<dbReference type="Gene3D" id="3.40.50.2000">
    <property type="entry name" value="Glycogen Phosphorylase B"/>
    <property type="match status" value="2"/>
</dbReference>
<dbReference type="UniPathway" id="UPA00164"/>
<evidence type="ECO:0000256" key="3">
    <source>
        <dbReference type="ARBA" id="ARBA00004964"/>
    </source>
</evidence>
<dbReference type="HAMAP" id="MF_00484">
    <property type="entry name" value="Glycogen_synth"/>
    <property type="match status" value="1"/>
</dbReference>
<evidence type="ECO:0000313" key="15">
    <source>
        <dbReference type="Proteomes" id="UP000298274"/>
    </source>
</evidence>
<dbReference type="NCBIfam" id="NF001899">
    <property type="entry name" value="PRK00654.1-2"/>
    <property type="match status" value="1"/>
</dbReference>
<evidence type="ECO:0000256" key="4">
    <source>
        <dbReference type="ARBA" id="ARBA00010281"/>
    </source>
</evidence>
<dbReference type="GO" id="GO:0005978">
    <property type="term" value="P:glycogen biosynthetic process"/>
    <property type="evidence" value="ECO:0007669"/>
    <property type="project" value="UniProtKB-UniRule"/>
</dbReference>
<dbReference type="PANTHER" id="PTHR45825">
    <property type="entry name" value="GRANULE-BOUND STARCH SYNTHASE 1, CHLOROPLASTIC/AMYLOPLASTIC"/>
    <property type="match status" value="1"/>
</dbReference>
<sequence length="528" mass="57729">MMGVAVTPQKGERFNPPASKLTHLPVFASTSVPLLQLPTSQPSITLTNRRKILFVTSELADLVKTGGLGDVSAALPRAMRHLHDVRVLIPGYPQVLNSGNPIHVISELGGHAALPPCKIGRMDMKDGLVIYVLICPELYEREGTPYGDNNGRDWPDNHIRFARLGLAAADFAAGAVKTQWCPELVHAHDWPAGLAPAYMRWRGQATPSIFTIHNLAYQGTVSTGSSRELGIPDQALGADGMEFYGKLSFIKAGMAYASHITTVSATYAKEITTPAFGCGLEGFLQSKASQGLLSGIPNGIDASWDSETDEHLICRFAPNEWQRKEINADHVRELFELEPSTGPLFAVVSRLVFQKGLDLTIGVAEHIVNQGGQIAIIGRGEPEEEDAMRELALRFPGQIGVRIGFNETDARRMFAGSDFLLMPSRYEPCGLSQMYAQRFGSLPVARKTGGLADTIEDGVTGFLFEESTVESYAEALTRAIKVFANPELLNAMRCRAMAAPFHWHQAIKPYAELYLELLRLGTDLSLHY</sequence>
<dbReference type="CDD" id="cd03791">
    <property type="entry name" value="GT5_Glycogen_synthase_DULL1-like"/>
    <property type="match status" value="1"/>
</dbReference>
<protein>
    <recommendedName>
        <fullName evidence="6 11">Glycogen synthase</fullName>
        <ecNumber evidence="5 11">2.4.1.21</ecNumber>
    </recommendedName>
    <alternativeName>
        <fullName evidence="10 11">Starch [bacterial glycogen] synthase</fullName>
    </alternativeName>
</protein>
<evidence type="ECO:0000259" key="12">
    <source>
        <dbReference type="Pfam" id="PF00534"/>
    </source>
</evidence>
<gene>
    <name evidence="11 14" type="primary">glgA</name>
    <name evidence="14" type="ORF">E4167_30080</name>
</gene>
<evidence type="ECO:0000256" key="1">
    <source>
        <dbReference type="ARBA" id="ARBA00001478"/>
    </source>
</evidence>
<organism evidence="14 15">
    <name type="scientific">Pseudomonas veronii</name>
    <dbReference type="NCBI Taxonomy" id="76761"/>
    <lineage>
        <taxon>Bacteria</taxon>
        <taxon>Pseudomonadati</taxon>
        <taxon>Pseudomonadota</taxon>
        <taxon>Gammaproteobacteria</taxon>
        <taxon>Pseudomonadales</taxon>
        <taxon>Pseudomonadaceae</taxon>
        <taxon>Pseudomonas</taxon>
    </lineage>
</organism>
<reference evidence="15" key="1">
    <citation type="submission" date="2019-04" db="EMBL/GenBank/DDBJ databases">
        <title>Complete genome sequence of Pseudomonas veronii strain PVy, a versatile degrader capable of using multiple contaminants as sole carbon sources.</title>
        <authorList>
            <person name="Lopez-Echartea E."/>
            <person name="Ridl J."/>
            <person name="Pajer P."/>
            <person name="Strejcek M."/>
            <person name="Suman J."/>
            <person name="Uhlik O."/>
        </authorList>
    </citation>
    <scope>NUCLEOTIDE SEQUENCE [LARGE SCALE GENOMIC DNA]</scope>
    <source>
        <strain evidence="15">Pvy</strain>
    </source>
</reference>
<evidence type="ECO:0000256" key="10">
    <source>
        <dbReference type="ARBA" id="ARBA00031722"/>
    </source>
</evidence>
<dbReference type="Proteomes" id="UP000298274">
    <property type="component" value="Chromosome"/>
</dbReference>
<dbReference type="AlphaFoldDB" id="A0A5Q2UA63"/>
<keyword evidence="8 11" id="KW-0808">Transferase</keyword>